<evidence type="ECO:0000256" key="3">
    <source>
        <dbReference type="ARBA" id="ARBA00034487"/>
    </source>
</evidence>
<protein>
    <recommendedName>
        <fullName evidence="5">Arsenite methyltransferase</fullName>
        <ecNumber evidence="4">2.1.1.137</ecNumber>
    </recommendedName>
</protein>
<gene>
    <name evidence="10" type="ORF">VP1G_06527</name>
</gene>
<dbReference type="GO" id="GO:0032259">
    <property type="term" value="P:methylation"/>
    <property type="evidence" value="ECO:0007669"/>
    <property type="project" value="UniProtKB-KW"/>
</dbReference>
<proteinExistence type="inferred from homology"/>
<comment type="catalytic activity">
    <reaction evidence="8">
        <text>arsenic triglutathione + 3 [thioredoxin]-dithiol + 3 S-adenosyl-L-methionine = trimethylarsine + 3 [thioredoxin]-disulfide + 3 glutathione + 3 S-adenosyl-L-homocysteine + 3 H(+)</text>
        <dbReference type="Rhea" id="RHEA:69432"/>
        <dbReference type="Rhea" id="RHEA-COMP:10698"/>
        <dbReference type="Rhea" id="RHEA-COMP:10700"/>
        <dbReference type="ChEBI" id="CHEBI:15378"/>
        <dbReference type="ChEBI" id="CHEBI:27130"/>
        <dbReference type="ChEBI" id="CHEBI:29950"/>
        <dbReference type="ChEBI" id="CHEBI:50058"/>
        <dbReference type="ChEBI" id="CHEBI:57856"/>
        <dbReference type="ChEBI" id="CHEBI:57925"/>
        <dbReference type="ChEBI" id="CHEBI:59789"/>
        <dbReference type="ChEBI" id="CHEBI:183640"/>
        <dbReference type="EC" id="2.1.1.137"/>
    </reaction>
</comment>
<evidence type="ECO:0000256" key="8">
    <source>
        <dbReference type="ARBA" id="ARBA00048428"/>
    </source>
</evidence>
<name>A0A194V5J8_CYTMA</name>
<comment type="catalytic activity">
    <reaction evidence="7">
        <text>arsenic triglutathione + 2 [thioredoxin]-dithiol + 2 S-adenosyl-L-methionine + H2O = dimethylarsinous acid + 2 [thioredoxin]-disulfide + 3 glutathione + 2 S-adenosyl-L-homocysteine + 2 H(+)</text>
        <dbReference type="Rhea" id="RHEA:69464"/>
        <dbReference type="Rhea" id="RHEA-COMP:10698"/>
        <dbReference type="Rhea" id="RHEA-COMP:10700"/>
        <dbReference type="ChEBI" id="CHEBI:15377"/>
        <dbReference type="ChEBI" id="CHEBI:15378"/>
        <dbReference type="ChEBI" id="CHEBI:23808"/>
        <dbReference type="ChEBI" id="CHEBI:29950"/>
        <dbReference type="ChEBI" id="CHEBI:50058"/>
        <dbReference type="ChEBI" id="CHEBI:57856"/>
        <dbReference type="ChEBI" id="CHEBI:57925"/>
        <dbReference type="ChEBI" id="CHEBI:59789"/>
        <dbReference type="ChEBI" id="CHEBI:183640"/>
        <dbReference type="EC" id="2.1.1.137"/>
    </reaction>
</comment>
<accession>A0A194V5J8</accession>
<dbReference type="PANTHER" id="PTHR43675">
    <property type="entry name" value="ARSENITE METHYLTRANSFERASE"/>
    <property type="match status" value="1"/>
</dbReference>
<keyword evidence="11" id="KW-1185">Reference proteome</keyword>
<evidence type="ECO:0000256" key="2">
    <source>
        <dbReference type="ARBA" id="ARBA00022691"/>
    </source>
</evidence>
<sequence length="349" mass="36495">MSTQQIYDQVTERYSVASKGNALEYGASVAKAFGYSEDELANIPKESNLGLSCGNPLAIASIREGETVVDLGSGAGFDVFIAATKVGPNGNVIGVDMNTDMLSRANEIKTKHNKTNVSFIESQITDMSAIPSNTADCIISNCVINLVPEHEKHLVFEEMHRILKPGGRVAISDILAKKPLPEKLRANMALYVGCVSGASLVSQYEKYLKEAGFSAESVVVKPDEADLNVYLETNPDGTRTIGGKGGNLCCNPTSIPSTSSVPAAASCTGGNKIETAPVANGSSSCCSGPKPKPDAVAEAAAAISSSSSCCGGGTKESQECAFDEKDLADLEGQDLNDWAGSYKIYAVKS</sequence>
<dbReference type="CDD" id="cd02440">
    <property type="entry name" value="AdoMet_MTases"/>
    <property type="match status" value="1"/>
</dbReference>
<evidence type="ECO:0000259" key="9">
    <source>
        <dbReference type="Pfam" id="PF13847"/>
    </source>
</evidence>
<dbReference type="InterPro" id="IPR029063">
    <property type="entry name" value="SAM-dependent_MTases_sf"/>
</dbReference>
<evidence type="ECO:0000256" key="6">
    <source>
        <dbReference type="ARBA" id="ARBA00047941"/>
    </source>
</evidence>
<organism evidence="10 11">
    <name type="scientific">Cytospora mali</name>
    <name type="common">Apple Valsa canker fungus</name>
    <name type="synonym">Valsa mali</name>
    <dbReference type="NCBI Taxonomy" id="578113"/>
    <lineage>
        <taxon>Eukaryota</taxon>
        <taxon>Fungi</taxon>
        <taxon>Dikarya</taxon>
        <taxon>Ascomycota</taxon>
        <taxon>Pezizomycotina</taxon>
        <taxon>Sordariomycetes</taxon>
        <taxon>Sordariomycetidae</taxon>
        <taxon>Diaporthales</taxon>
        <taxon>Cytosporaceae</taxon>
        <taxon>Cytospora</taxon>
    </lineage>
</organism>
<evidence type="ECO:0000256" key="1">
    <source>
        <dbReference type="ARBA" id="ARBA00022679"/>
    </source>
</evidence>
<reference evidence="11" key="1">
    <citation type="submission" date="2014-12" db="EMBL/GenBank/DDBJ databases">
        <title>Genome Sequence of Valsa Canker Pathogens Uncovers a Specific Adaption of Colonization on Woody Bark.</title>
        <authorList>
            <person name="Yin Z."/>
            <person name="Liu H."/>
            <person name="Gao X."/>
            <person name="Li Z."/>
            <person name="Song N."/>
            <person name="Ke X."/>
            <person name="Dai Q."/>
            <person name="Wu Y."/>
            <person name="Sun Y."/>
            <person name="Xu J.-R."/>
            <person name="Kang Z.K."/>
            <person name="Wang L."/>
            <person name="Huang L."/>
        </authorList>
    </citation>
    <scope>NUCLEOTIDE SEQUENCE [LARGE SCALE GENOMIC DNA]</scope>
    <source>
        <strain evidence="11">SXYL134</strain>
    </source>
</reference>
<evidence type="ECO:0000313" key="11">
    <source>
        <dbReference type="Proteomes" id="UP000078576"/>
    </source>
</evidence>
<dbReference type="InterPro" id="IPR025714">
    <property type="entry name" value="Methyltranfer_dom"/>
</dbReference>
<dbReference type="SUPFAM" id="SSF53335">
    <property type="entry name" value="S-adenosyl-L-methionine-dependent methyltransferases"/>
    <property type="match status" value="1"/>
</dbReference>
<dbReference type="GO" id="GO:0030791">
    <property type="term" value="F:arsenite methyltransferase activity"/>
    <property type="evidence" value="ECO:0007669"/>
    <property type="project" value="UniProtKB-EC"/>
</dbReference>
<evidence type="ECO:0000256" key="4">
    <source>
        <dbReference type="ARBA" id="ARBA00034521"/>
    </source>
</evidence>
<dbReference type="EMBL" id="KN714727">
    <property type="protein sequence ID" value="KUI59245.1"/>
    <property type="molecule type" value="Genomic_DNA"/>
</dbReference>
<evidence type="ECO:0000256" key="7">
    <source>
        <dbReference type="ARBA" id="ARBA00047943"/>
    </source>
</evidence>
<comment type="similarity">
    <text evidence="3">Belongs to the methyltransferase superfamily. Arsenite methyltransferase family.</text>
</comment>
<dbReference type="STRING" id="694573.A0A194V5J8"/>
<keyword evidence="10" id="KW-0489">Methyltransferase</keyword>
<dbReference type="PANTHER" id="PTHR43675:SF8">
    <property type="entry name" value="ARSENITE METHYLTRANSFERASE"/>
    <property type="match status" value="1"/>
</dbReference>
<keyword evidence="1" id="KW-0808">Transferase</keyword>
<comment type="catalytic activity">
    <reaction evidence="6">
        <text>arsenic triglutathione + [thioredoxin]-dithiol + S-adenosyl-L-methionine + 2 H2O = methylarsonous acid + [thioredoxin]-disulfide + 3 glutathione + S-adenosyl-L-homocysteine + H(+)</text>
        <dbReference type="Rhea" id="RHEA:69460"/>
        <dbReference type="Rhea" id="RHEA-COMP:10698"/>
        <dbReference type="Rhea" id="RHEA-COMP:10700"/>
        <dbReference type="ChEBI" id="CHEBI:15377"/>
        <dbReference type="ChEBI" id="CHEBI:15378"/>
        <dbReference type="ChEBI" id="CHEBI:17826"/>
        <dbReference type="ChEBI" id="CHEBI:29950"/>
        <dbReference type="ChEBI" id="CHEBI:50058"/>
        <dbReference type="ChEBI" id="CHEBI:57856"/>
        <dbReference type="ChEBI" id="CHEBI:57925"/>
        <dbReference type="ChEBI" id="CHEBI:59789"/>
        <dbReference type="ChEBI" id="CHEBI:183640"/>
        <dbReference type="EC" id="2.1.1.137"/>
    </reaction>
</comment>
<feature type="domain" description="Methyltransferase" evidence="9">
    <location>
        <begin position="63"/>
        <end position="212"/>
    </location>
</feature>
<keyword evidence="2" id="KW-0949">S-adenosyl-L-methionine</keyword>
<evidence type="ECO:0000313" key="10">
    <source>
        <dbReference type="EMBL" id="KUI59245.1"/>
    </source>
</evidence>
<dbReference type="InterPro" id="IPR026669">
    <property type="entry name" value="Arsenite_MeTrfase-like"/>
</dbReference>
<dbReference type="OrthoDB" id="66144at2759"/>
<dbReference type="EC" id="2.1.1.137" evidence="4"/>
<dbReference type="Gene3D" id="3.40.50.150">
    <property type="entry name" value="Vaccinia Virus protein VP39"/>
    <property type="match status" value="1"/>
</dbReference>
<dbReference type="AlphaFoldDB" id="A0A194V5J8"/>
<evidence type="ECO:0000256" key="5">
    <source>
        <dbReference type="ARBA" id="ARBA00034545"/>
    </source>
</evidence>
<dbReference type="Pfam" id="PF13847">
    <property type="entry name" value="Methyltransf_31"/>
    <property type="match status" value="1"/>
</dbReference>
<dbReference type="Proteomes" id="UP000078576">
    <property type="component" value="Unassembled WGS sequence"/>
</dbReference>